<dbReference type="EMBL" id="ML986908">
    <property type="protein sequence ID" value="KAF2257603.1"/>
    <property type="molecule type" value="Genomic_DNA"/>
</dbReference>
<reference evidence="4" key="1">
    <citation type="journal article" date="2020" name="Stud. Mycol.">
        <title>101 Dothideomycetes genomes: A test case for predicting lifestyles and emergence of pathogens.</title>
        <authorList>
            <person name="Haridas S."/>
            <person name="Albert R."/>
            <person name="Binder M."/>
            <person name="Bloem J."/>
            <person name="LaButti K."/>
            <person name="Salamov A."/>
            <person name="Andreopoulos B."/>
            <person name="Baker S."/>
            <person name="Barry K."/>
            <person name="Bills G."/>
            <person name="Bluhm B."/>
            <person name="Cannon C."/>
            <person name="Castanera R."/>
            <person name="Culley D."/>
            <person name="Daum C."/>
            <person name="Ezra D."/>
            <person name="Gonzalez J."/>
            <person name="Henrissat B."/>
            <person name="Kuo A."/>
            <person name="Liang C."/>
            <person name="Lipzen A."/>
            <person name="Lutzoni F."/>
            <person name="Magnuson J."/>
            <person name="Mondo S."/>
            <person name="Nolan M."/>
            <person name="Ohm R."/>
            <person name="Pangilinan J."/>
            <person name="Park H.-J."/>
            <person name="Ramirez L."/>
            <person name="Alfaro M."/>
            <person name="Sun H."/>
            <person name="Tritt A."/>
            <person name="Yoshinaga Y."/>
            <person name="Zwiers L.-H."/>
            <person name="Turgeon B."/>
            <person name="Goodwin S."/>
            <person name="Spatafora J."/>
            <person name="Crous P."/>
            <person name="Grigoriev I."/>
        </authorList>
    </citation>
    <scope>NUCLEOTIDE SEQUENCE [LARGE SCALE GENOMIC DNA]</scope>
    <source>
        <strain evidence="4">CBS 304.66</strain>
    </source>
</reference>
<protein>
    <recommendedName>
        <fullName evidence="2">Lipocalin-like domain-containing protein</fullName>
    </recommendedName>
</protein>
<accession>A0A9P4JVW9</accession>
<dbReference type="Proteomes" id="UP000800093">
    <property type="component" value="Unassembled WGS sequence"/>
</dbReference>
<keyword evidence="4" id="KW-1185">Reference proteome</keyword>
<keyword evidence="1" id="KW-0732">Signal</keyword>
<gene>
    <name evidence="3" type="ORF">CC78DRAFT_527584</name>
</gene>
<dbReference type="Pfam" id="PF13924">
    <property type="entry name" value="Lipocalin_5"/>
    <property type="match status" value="1"/>
</dbReference>
<evidence type="ECO:0000256" key="1">
    <source>
        <dbReference type="SAM" id="SignalP"/>
    </source>
</evidence>
<dbReference type="AlphaFoldDB" id="A0A9P4JVW9"/>
<feature type="signal peptide" evidence="1">
    <location>
        <begin position="1"/>
        <end position="16"/>
    </location>
</feature>
<comment type="caution">
    <text evidence="3">The sequence shown here is derived from an EMBL/GenBank/DDBJ whole genome shotgun (WGS) entry which is preliminary data.</text>
</comment>
<proteinExistence type="predicted"/>
<evidence type="ECO:0000313" key="3">
    <source>
        <dbReference type="EMBL" id="KAF2257603.1"/>
    </source>
</evidence>
<name>A0A9P4JVW9_9PLEO</name>
<dbReference type="OrthoDB" id="3904217at2759"/>
<feature type="domain" description="Lipocalin-like" evidence="2">
    <location>
        <begin position="13"/>
        <end position="163"/>
    </location>
</feature>
<evidence type="ECO:0000259" key="2">
    <source>
        <dbReference type="Pfam" id="PF13924"/>
    </source>
</evidence>
<organism evidence="3 4">
    <name type="scientific">Lojkania enalia</name>
    <dbReference type="NCBI Taxonomy" id="147567"/>
    <lineage>
        <taxon>Eukaryota</taxon>
        <taxon>Fungi</taxon>
        <taxon>Dikarya</taxon>
        <taxon>Ascomycota</taxon>
        <taxon>Pezizomycotina</taxon>
        <taxon>Dothideomycetes</taxon>
        <taxon>Pleosporomycetidae</taxon>
        <taxon>Pleosporales</taxon>
        <taxon>Pleosporales incertae sedis</taxon>
        <taxon>Lojkania</taxon>
    </lineage>
</organism>
<feature type="chain" id="PRO_5040490282" description="Lipocalin-like domain-containing protein" evidence="1">
    <location>
        <begin position="17"/>
        <end position="172"/>
    </location>
</feature>
<dbReference type="InterPro" id="IPR024311">
    <property type="entry name" value="Lipocalin-like"/>
</dbReference>
<sequence>MVAPLALIAALSGAWSLLNTSAIYINGTQVPDLGGSNVLGKKPAGYLIYHPTGFVSANMHATEPGSRPYYLQLEQWENTTDAEWALLGKHNLAYYAPYTLEEFSNGNEEHGQLKHGPLLSCTMPSLENTTLVRNFTIVNEGKLLRLRTWDSVNQAWGTLWWGKIETLLPKYV</sequence>
<evidence type="ECO:0000313" key="4">
    <source>
        <dbReference type="Proteomes" id="UP000800093"/>
    </source>
</evidence>